<evidence type="ECO:0000313" key="2">
    <source>
        <dbReference type="Proteomes" id="UP000234474"/>
    </source>
</evidence>
<keyword evidence="2" id="KW-1185">Reference proteome</keyword>
<dbReference type="VEuPathDB" id="FungiDB:P174DRAFT_425183"/>
<organism evidence="1 2">
    <name type="scientific">Aspergillus novofumigatus (strain IBT 16806)</name>
    <dbReference type="NCBI Taxonomy" id="1392255"/>
    <lineage>
        <taxon>Eukaryota</taxon>
        <taxon>Fungi</taxon>
        <taxon>Dikarya</taxon>
        <taxon>Ascomycota</taxon>
        <taxon>Pezizomycotina</taxon>
        <taxon>Eurotiomycetes</taxon>
        <taxon>Eurotiomycetidae</taxon>
        <taxon>Eurotiales</taxon>
        <taxon>Aspergillaceae</taxon>
        <taxon>Aspergillus</taxon>
        <taxon>Aspergillus subgen. Fumigati</taxon>
    </lineage>
</organism>
<protein>
    <submittedName>
        <fullName evidence="1">Uncharacterized protein</fullName>
    </submittedName>
</protein>
<comment type="caution">
    <text evidence="1">The sequence shown here is derived from an EMBL/GenBank/DDBJ whole genome shotgun (WGS) entry which is preliminary data.</text>
</comment>
<reference evidence="2" key="1">
    <citation type="journal article" date="2018" name="Proc. Natl. Acad. Sci. U.S.A.">
        <title>Linking secondary metabolites to gene clusters through genome sequencing of six diverse Aspergillus species.</title>
        <authorList>
            <person name="Kaerboelling I."/>
            <person name="Vesth T.C."/>
            <person name="Frisvad J.C."/>
            <person name="Nybo J.L."/>
            <person name="Theobald S."/>
            <person name="Kuo A."/>
            <person name="Bowyer P."/>
            <person name="Matsuda Y."/>
            <person name="Mondo S."/>
            <person name="Lyhne E.K."/>
            <person name="Kogle M.E."/>
            <person name="Clum A."/>
            <person name="Lipzen A."/>
            <person name="Salamov A."/>
            <person name="Ngan C.Y."/>
            <person name="Daum C."/>
            <person name="Chiniquy J."/>
            <person name="Barry K."/>
            <person name="LaButti K."/>
            <person name="Haridas S."/>
            <person name="Simmons B.A."/>
            <person name="Magnuson J.K."/>
            <person name="Mortensen U.H."/>
            <person name="Larsen T.O."/>
            <person name="Grigoriev I.V."/>
            <person name="Baker S.E."/>
            <person name="Andersen M.R."/>
        </authorList>
    </citation>
    <scope>NUCLEOTIDE SEQUENCE [LARGE SCALE GENOMIC DNA]</scope>
    <source>
        <strain evidence="2">IBT 16806</strain>
    </source>
</reference>
<dbReference type="GeneID" id="36532592"/>
<dbReference type="EMBL" id="MSZS01000010">
    <property type="protein sequence ID" value="PKX89252.1"/>
    <property type="molecule type" value="Genomic_DNA"/>
</dbReference>
<evidence type="ECO:0000313" key="1">
    <source>
        <dbReference type="EMBL" id="PKX89252.1"/>
    </source>
</evidence>
<proteinExistence type="predicted"/>
<sequence length="143" mass="15372">MQHPHATLTFPSATSPQTGALLLRCGTGNLSISETRFPVPFAFRTRGCQSAALFGILLDLDMDVHGTSDPGTSNATAFACTATYTSAEAELFISVNGSIAEVKVHPSTERSLTSTDFAHEEFQHLLFSEFHSKPLAKLGTRMP</sequence>
<dbReference type="Proteomes" id="UP000234474">
    <property type="component" value="Unassembled WGS sequence"/>
</dbReference>
<dbReference type="RefSeq" id="XP_024677847.1">
    <property type="nucleotide sequence ID" value="XM_024825267.1"/>
</dbReference>
<name>A0A2I1BV51_ASPN1</name>
<dbReference type="AlphaFoldDB" id="A0A2I1BV51"/>
<gene>
    <name evidence="1" type="ORF">P174DRAFT_425183</name>
</gene>
<accession>A0A2I1BV51</accession>